<dbReference type="EMBL" id="JAPDGR010001412">
    <property type="protein sequence ID" value="KAJ2982921.1"/>
    <property type="molecule type" value="Genomic_DNA"/>
</dbReference>
<evidence type="ECO:0000313" key="2">
    <source>
        <dbReference type="Proteomes" id="UP001143856"/>
    </source>
</evidence>
<gene>
    <name evidence="1" type="ORF">NUW58_g6340</name>
</gene>
<protein>
    <submittedName>
        <fullName evidence="1">Uncharacterized protein</fullName>
    </submittedName>
</protein>
<organism evidence="1 2">
    <name type="scientific">Xylaria curta</name>
    <dbReference type="NCBI Taxonomy" id="42375"/>
    <lineage>
        <taxon>Eukaryota</taxon>
        <taxon>Fungi</taxon>
        <taxon>Dikarya</taxon>
        <taxon>Ascomycota</taxon>
        <taxon>Pezizomycotina</taxon>
        <taxon>Sordariomycetes</taxon>
        <taxon>Xylariomycetidae</taxon>
        <taxon>Xylariales</taxon>
        <taxon>Xylariaceae</taxon>
        <taxon>Xylaria</taxon>
    </lineage>
</organism>
<accession>A0ACC1NVN7</accession>
<sequence>MPLHVNSPSELTVACRTDWQLSALETRNEERRYAFECGAFSTSHIQQDQFDRRGGSFGSPQYRDERADPVVPYGCLLNSYLSGFPRQFSKAGIRPQKGAGAVDPWRRVRVNSQEFPEEHAPYERRGTNKSDDRLQRLEELVEELSQKVSSGIARQEYQAPLALDESSNNPHASKSTNRSPNSEVMPSQPSAAIDLAAACSQIFRNNPPGDGRIRIIGTLQSSPPRPLVGSSLAQFGGTTDKSIAPLVHALVSAWPTYECHNDAILSSDVGSLHPALSSSCSGFRTAPSPKEIFQLPPPGAAPVAIARKLLILGAFLQVISSQRSREKSSKSPEYHVLSAPVFETVNKLVTHNDNLPESVEIIECLIIESQHHNYMGNIRRSWIVLRRAMAMAQMLGLDRQSKVLDANADKTCESPYEENIWFLLVHFDQYLSLLLGISPNLPEYSQPVQGRLESCTPSGRMGRLHSMAAGRILQRNRINPHDTAETKEIDNILQMAAALMLGSPT</sequence>
<comment type="caution">
    <text evidence="1">The sequence shown here is derived from an EMBL/GenBank/DDBJ whole genome shotgun (WGS) entry which is preliminary data.</text>
</comment>
<evidence type="ECO:0000313" key="1">
    <source>
        <dbReference type="EMBL" id="KAJ2982921.1"/>
    </source>
</evidence>
<reference evidence="1" key="1">
    <citation type="submission" date="2022-10" db="EMBL/GenBank/DDBJ databases">
        <title>Genome Sequence of Xylaria curta.</title>
        <authorList>
            <person name="Buettner E."/>
        </authorList>
    </citation>
    <scope>NUCLEOTIDE SEQUENCE</scope>
    <source>
        <strain evidence="1">Babe10</strain>
    </source>
</reference>
<keyword evidence="2" id="KW-1185">Reference proteome</keyword>
<proteinExistence type="predicted"/>
<name>A0ACC1NVN7_9PEZI</name>
<dbReference type="Proteomes" id="UP001143856">
    <property type="component" value="Unassembled WGS sequence"/>
</dbReference>